<proteinExistence type="predicted"/>
<dbReference type="EMBL" id="DUTF01000408">
    <property type="protein sequence ID" value="HHY28859.1"/>
    <property type="molecule type" value="Genomic_DNA"/>
</dbReference>
<organism evidence="3 4">
    <name type="scientific">Desulfitobacterium dehalogenans</name>
    <dbReference type="NCBI Taxonomy" id="36854"/>
    <lineage>
        <taxon>Bacteria</taxon>
        <taxon>Bacillati</taxon>
        <taxon>Bacillota</taxon>
        <taxon>Clostridia</taxon>
        <taxon>Eubacteriales</taxon>
        <taxon>Desulfitobacteriaceae</taxon>
        <taxon>Desulfitobacterium</taxon>
    </lineage>
</organism>
<protein>
    <submittedName>
        <fullName evidence="3">DUF4179 domain-containing protein</fullName>
    </submittedName>
</protein>
<reference evidence="3 4" key="1">
    <citation type="journal article" date="2020" name="Biotechnol. Biofuels">
        <title>New insights from the biogas microbiome by comprehensive genome-resolved metagenomics of nearly 1600 species originating from multiple anaerobic digesters.</title>
        <authorList>
            <person name="Campanaro S."/>
            <person name="Treu L."/>
            <person name="Rodriguez-R L.M."/>
            <person name="Kovalovszki A."/>
            <person name="Ziels R.M."/>
            <person name="Maus I."/>
            <person name="Zhu X."/>
            <person name="Kougias P.G."/>
            <person name="Basile A."/>
            <person name="Luo G."/>
            <person name="Schluter A."/>
            <person name="Konstantinidis K.T."/>
            <person name="Angelidaki I."/>
        </authorList>
    </citation>
    <scope>NUCLEOTIDE SEQUENCE [LARGE SCALE GENOMIC DNA]</scope>
    <source>
        <strain evidence="3">AS05jafATM_4</strain>
    </source>
</reference>
<feature type="domain" description="DUF4179" evidence="2">
    <location>
        <begin position="45"/>
        <end position="133"/>
    </location>
</feature>
<evidence type="ECO:0000313" key="4">
    <source>
        <dbReference type="Proteomes" id="UP000553059"/>
    </source>
</evidence>
<dbReference type="AlphaFoldDB" id="A0A7C7DCM2"/>
<name>A0A7C7DCM2_9FIRM</name>
<gene>
    <name evidence="3" type="ORF">GX523_19340</name>
</gene>
<sequence length="463" mass="52081">MEHHDFDQFIKNKAKGEPINVPRGFPERMDSLMANLPEKTQGVRRLPKKMFLVVAGFIVFASMSVVASPLVGEMSSGVIGYFNAPRDFKYLSQQAVYEQYNSQMGVSASDRGIKVTVDNLAVDDNYINVFYTVVSEEPIQLLGDEETIEQWRINWTAPHFWFKENGRYIEPPAQNEIDAYLEDPYTLKGMQRFAVVGVLEDTVNLEIYTEEIFGKEGRWHIPLSVDKSSVAVESLTVTPKMKAKVTTGWNGEHKHDITIEKVSISPFGNQIVLSERGENTFSQFTLRDEQGKYLTVIPTATYGGGNFFMKVTNNFEFIGGRRDMKELTLIPVVTGSDDDGLPRPKLMAAEIGSYPISMPESELGGFVMEDLELTSEKAVATYHQEGAVGVSYPDLMLLDENGDNLRFTAFHDDSYDRETGKITITLTFKDVSEVDIAKVKKVGYFTRPMKLNEDEAVTIKLAE</sequence>
<evidence type="ECO:0000313" key="3">
    <source>
        <dbReference type="EMBL" id="HHY28859.1"/>
    </source>
</evidence>
<keyword evidence="1" id="KW-1133">Transmembrane helix</keyword>
<evidence type="ECO:0000259" key="2">
    <source>
        <dbReference type="Pfam" id="PF13786"/>
    </source>
</evidence>
<dbReference type="Pfam" id="PF13786">
    <property type="entry name" value="DUF4179"/>
    <property type="match status" value="1"/>
</dbReference>
<evidence type="ECO:0000256" key="1">
    <source>
        <dbReference type="SAM" id="Phobius"/>
    </source>
</evidence>
<dbReference type="Proteomes" id="UP000553059">
    <property type="component" value="Unassembled WGS sequence"/>
</dbReference>
<keyword evidence="1" id="KW-0472">Membrane</keyword>
<accession>A0A7C7DCM2</accession>
<keyword evidence="1" id="KW-0812">Transmembrane</keyword>
<dbReference type="InterPro" id="IPR025436">
    <property type="entry name" value="DUF4179"/>
</dbReference>
<feature type="transmembrane region" description="Helical" evidence="1">
    <location>
        <begin position="50"/>
        <end position="71"/>
    </location>
</feature>
<dbReference type="Gene3D" id="2.60.40.1630">
    <property type="entry name" value="bacillus anthracis domain"/>
    <property type="match status" value="1"/>
</dbReference>
<comment type="caution">
    <text evidence="3">The sequence shown here is derived from an EMBL/GenBank/DDBJ whole genome shotgun (WGS) entry which is preliminary data.</text>
</comment>